<dbReference type="Proteomes" id="UP000185024">
    <property type="component" value="Unassembled WGS sequence"/>
</dbReference>
<sequence length="124" mass="14232">MEAFLSWTNLFMAGLGIFIGHALGKKREKDNRDYQALVPLKEKLYLALDNERCHVSPQAPTKDDIHRACARLSKNRANELRVLFKEYSDSQKPCLRADEYGQPNYTAAQMSRYRLAADKLLAEL</sequence>
<dbReference type="EMBL" id="FSQX01000001">
    <property type="protein sequence ID" value="SIN62332.1"/>
    <property type="molecule type" value="Genomic_DNA"/>
</dbReference>
<organism evidence="2 3">
    <name type="scientific">Vreelandella aquamarina</name>
    <dbReference type="NCBI Taxonomy" id="77097"/>
    <lineage>
        <taxon>Bacteria</taxon>
        <taxon>Pseudomonadati</taxon>
        <taxon>Pseudomonadota</taxon>
        <taxon>Gammaproteobacteria</taxon>
        <taxon>Oceanospirillales</taxon>
        <taxon>Halomonadaceae</taxon>
        <taxon>Vreelandella</taxon>
    </lineage>
</organism>
<evidence type="ECO:0000256" key="1">
    <source>
        <dbReference type="SAM" id="Phobius"/>
    </source>
</evidence>
<evidence type="ECO:0000313" key="2">
    <source>
        <dbReference type="EMBL" id="SIN62332.1"/>
    </source>
</evidence>
<dbReference type="GeneID" id="97278411"/>
<keyword evidence="1" id="KW-0472">Membrane</keyword>
<keyword evidence="1" id="KW-0812">Transmembrane</keyword>
<reference evidence="2 3" key="1">
    <citation type="submission" date="2016-11" db="EMBL/GenBank/DDBJ databases">
        <authorList>
            <person name="Jaros S."/>
            <person name="Januszkiewicz K."/>
            <person name="Wedrychowicz H."/>
        </authorList>
    </citation>
    <scope>NUCLEOTIDE SEQUENCE [LARGE SCALE GENOMIC DNA]</scope>
    <source>
        <strain evidence="2 3">ACAM 239</strain>
    </source>
</reference>
<dbReference type="RefSeq" id="WP_074210789.1">
    <property type="nucleotide sequence ID" value="NZ_BJOI01000099.1"/>
</dbReference>
<gene>
    <name evidence="2" type="ORF">SAMN05878438_0855</name>
</gene>
<protein>
    <submittedName>
        <fullName evidence="2">Uncharacterized protein</fullName>
    </submittedName>
</protein>
<feature type="transmembrane region" description="Helical" evidence="1">
    <location>
        <begin position="6"/>
        <end position="24"/>
    </location>
</feature>
<name>A0A1N6DNQ3_9GAMM</name>
<dbReference type="AlphaFoldDB" id="A0A1N6DNQ3"/>
<proteinExistence type="predicted"/>
<accession>A0A1N6DNQ3</accession>
<evidence type="ECO:0000313" key="3">
    <source>
        <dbReference type="Proteomes" id="UP000185024"/>
    </source>
</evidence>
<keyword evidence="1" id="KW-1133">Transmembrane helix</keyword>